<dbReference type="EMBL" id="VLKE01000001">
    <property type="protein sequence ID" value="TWH70527.1"/>
    <property type="molecule type" value="Genomic_DNA"/>
</dbReference>
<dbReference type="OrthoDB" id="5067971at2"/>
<evidence type="ECO:0000313" key="2">
    <source>
        <dbReference type="Proteomes" id="UP000319825"/>
    </source>
</evidence>
<accession>A0A562IHM9</accession>
<dbReference type="RefSeq" id="WP_145776777.1">
    <property type="nucleotide sequence ID" value="NZ_BAAATQ010000059.1"/>
</dbReference>
<organism evidence="1 2">
    <name type="scientific">Micromonospora olivasterospora</name>
    <dbReference type="NCBI Taxonomy" id="1880"/>
    <lineage>
        <taxon>Bacteria</taxon>
        <taxon>Bacillati</taxon>
        <taxon>Actinomycetota</taxon>
        <taxon>Actinomycetes</taxon>
        <taxon>Micromonosporales</taxon>
        <taxon>Micromonosporaceae</taxon>
        <taxon>Micromonospora</taxon>
    </lineage>
</organism>
<reference evidence="1 2" key="1">
    <citation type="submission" date="2019-07" db="EMBL/GenBank/DDBJ databases">
        <title>R&amp;d 2014.</title>
        <authorList>
            <person name="Klenk H.-P."/>
        </authorList>
    </citation>
    <scope>NUCLEOTIDE SEQUENCE [LARGE SCALE GENOMIC DNA]</scope>
    <source>
        <strain evidence="1 2">DSM 43868</strain>
    </source>
</reference>
<proteinExistence type="predicted"/>
<name>A0A562IHM9_MICOL</name>
<dbReference type="Proteomes" id="UP000319825">
    <property type="component" value="Unassembled WGS sequence"/>
</dbReference>
<gene>
    <name evidence="1" type="ORF">JD77_05552</name>
</gene>
<dbReference type="AlphaFoldDB" id="A0A562IHM9"/>
<protein>
    <submittedName>
        <fullName evidence="1">Uncharacterized protein</fullName>
    </submittedName>
</protein>
<keyword evidence="2" id="KW-1185">Reference proteome</keyword>
<sequence>MTITWKNELPLPMARPRYYDYQYLRAGDLSQALDYLLARQNLAARLLLPRGVVTGLDLTPTGSDVTVGQGVAIDGDGLVIVLPDSTRKTLPGDGSWYVVIRYHEYLSDRRDEGGVAADTRWTEEGRVEFSAGLPTDPAHTIVLGRVTRAGGTVTVQSTGRVVAGLRVPAGAIVPSVGSGAQSGITFPPDPGGGSGDEAYIRYWAYSGENTILRIANNNDADDIIAFTQGGADRLRVAGSMLHLGSLEGAVVGNGQVVSALGFWGPGIQHAQLSFRAGRGFELVDRSADGPALGYTEGSKPYTDLAVRELRAATLRGRGGLSLTAEGTFALRATGGVTVVRDANGNGDLTVQGGLSAQGLSVAGDLYMPNWSSINGGTRLHINGPERLHLLNTAGVWVGYGGGTGADTGCLWVEKRGHFGGDVRMNGSVIVGPSTPPIASWSGGGLSTFDLFASAAIYVGNESSGYPVTLYANGTIRGKSKQFAIDHPLDAPDAAERRQLIHAALEGPENGVYYRGEGRLRGGAAEVRLPDYFEALTRAEGRTVTLTPIFEDDEPVSPLAASRVRDGGFRVRTVDGAPAEHAFYWQVYAVRADLEPLAVEVPAPR</sequence>
<evidence type="ECO:0000313" key="1">
    <source>
        <dbReference type="EMBL" id="TWH70527.1"/>
    </source>
</evidence>
<comment type="caution">
    <text evidence="1">The sequence shown here is derived from an EMBL/GenBank/DDBJ whole genome shotgun (WGS) entry which is preliminary data.</text>
</comment>